<name>A0A2K8ZA51_9BACT</name>
<sequence>MKDLRKRNKLTANSFLIPLDVSMNNAISFGDRVEVTRIVKGGFYTGRYLATVICRSNGRRIKVRDDQGREYSPYPAQVKKLT</sequence>
<dbReference type="Proteomes" id="UP000232883">
    <property type="component" value="Chromosome"/>
</dbReference>
<reference evidence="1 2" key="1">
    <citation type="submission" date="2017-11" db="EMBL/GenBank/DDBJ databases">
        <title>Taxonomic description and genome sequences of Spirosoma HA7 sp. nov., isolated from pollen microhabitat of Corylus avellana.</title>
        <authorList>
            <person name="Ambika Manirajan B."/>
            <person name="Suarez C."/>
            <person name="Ratering S."/>
            <person name="Geissler-Plaum R."/>
            <person name="Cardinale M."/>
            <person name="Sylvia S."/>
        </authorList>
    </citation>
    <scope>NUCLEOTIDE SEQUENCE [LARGE SCALE GENOMIC DNA]</scope>
    <source>
        <strain evidence="1 2">HA7</strain>
    </source>
</reference>
<dbReference type="AlphaFoldDB" id="A0A2K8ZA51"/>
<gene>
    <name evidence="1" type="ORF">CWM47_35805</name>
</gene>
<evidence type="ECO:0000313" key="1">
    <source>
        <dbReference type="EMBL" id="AUD06742.1"/>
    </source>
</evidence>
<protein>
    <submittedName>
        <fullName evidence="1">Uncharacterized protein</fullName>
    </submittedName>
</protein>
<evidence type="ECO:0000313" key="2">
    <source>
        <dbReference type="Proteomes" id="UP000232883"/>
    </source>
</evidence>
<proteinExistence type="predicted"/>
<accession>A0A2K8ZA51</accession>
<keyword evidence="2" id="KW-1185">Reference proteome</keyword>
<dbReference type="KEGG" id="spir:CWM47_35805"/>
<dbReference type="EMBL" id="CP025096">
    <property type="protein sequence ID" value="AUD06742.1"/>
    <property type="molecule type" value="Genomic_DNA"/>
</dbReference>
<organism evidence="1 2">
    <name type="scientific">Spirosoma pollinicola</name>
    <dbReference type="NCBI Taxonomy" id="2057025"/>
    <lineage>
        <taxon>Bacteria</taxon>
        <taxon>Pseudomonadati</taxon>
        <taxon>Bacteroidota</taxon>
        <taxon>Cytophagia</taxon>
        <taxon>Cytophagales</taxon>
        <taxon>Cytophagaceae</taxon>
        <taxon>Spirosoma</taxon>
    </lineage>
</organism>